<evidence type="ECO:0000259" key="14">
    <source>
        <dbReference type="PROSITE" id="PS50011"/>
    </source>
</evidence>
<evidence type="ECO:0000313" key="16">
    <source>
        <dbReference type="Proteomes" id="UP001175211"/>
    </source>
</evidence>
<keyword evidence="5" id="KW-0597">Phosphoprotein</keyword>
<dbReference type="SMART" id="SM00220">
    <property type="entry name" value="S_TKc"/>
    <property type="match status" value="1"/>
</dbReference>
<evidence type="ECO:0000256" key="3">
    <source>
        <dbReference type="ARBA" id="ARBA00012513"/>
    </source>
</evidence>
<feature type="domain" description="Protein kinase" evidence="14">
    <location>
        <begin position="22"/>
        <end position="285"/>
    </location>
</feature>
<feature type="compositionally biased region" description="Pro residues" evidence="13">
    <location>
        <begin position="404"/>
        <end position="415"/>
    </location>
</feature>
<dbReference type="GO" id="GO:0005524">
    <property type="term" value="F:ATP binding"/>
    <property type="evidence" value="ECO:0007669"/>
    <property type="project" value="UniProtKB-UniRule"/>
</dbReference>
<dbReference type="InterPro" id="IPR011009">
    <property type="entry name" value="Kinase-like_dom_sf"/>
</dbReference>
<dbReference type="Gene3D" id="1.10.510.10">
    <property type="entry name" value="Transferase(Phosphotransferase) domain 1"/>
    <property type="match status" value="1"/>
</dbReference>
<proteinExistence type="inferred from homology"/>
<dbReference type="CDD" id="cd14081">
    <property type="entry name" value="STKc_BRSK1_2"/>
    <property type="match status" value="1"/>
</dbReference>
<dbReference type="RefSeq" id="XP_060330010.1">
    <property type="nucleotide sequence ID" value="XM_060468547.1"/>
</dbReference>
<evidence type="ECO:0000256" key="1">
    <source>
        <dbReference type="ARBA" id="ARBA00004266"/>
    </source>
</evidence>
<dbReference type="GO" id="GO:0005940">
    <property type="term" value="C:septin ring"/>
    <property type="evidence" value="ECO:0007669"/>
    <property type="project" value="UniProtKB-ARBA"/>
</dbReference>
<accession>A0AA39N4C9</accession>
<gene>
    <name evidence="15" type="ORF">EV420DRAFT_1309394</name>
</gene>
<dbReference type="GO" id="GO:0035556">
    <property type="term" value="P:intracellular signal transduction"/>
    <property type="evidence" value="ECO:0007669"/>
    <property type="project" value="TreeGrafter"/>
</dbReference>
<dbReference type="PANTHER" id="PTHR24346:SF110">
    <property type="entry name" value="NON-SPECIFIC SERINE_THREONINE PROTEIN KINASE"/>
    <property type="match status" value="1"/>
</dbReference>
<keyword evidence="6" id="KW-0808">Transferase</keyword>
<dbReference type="EC" id="2.7.11.1" evidence="3"/>
<evidence type="ECO:0000256" key="2">
    <source>
        <dbReference type="ARBA" id="ARBA00010791"/>
    </source>
</evidence>
<organism evidence="15 16">
    <name type="scientific">Armillaria tabescens</name>
    <name type="common">Ringless honey mushroom</name>
    <name type="synonym">Agaricus tabescens</name>
    <dbReference type="NCBI Taxonomy" id="1929756"/>
    <lineage>
        <taxon>Eukaryota</taxon>
        <taxon>Fungi</taxon>
        <taxon>Dikarya</taxon>
        <taxon>Basidiomycota</taxon>
        <taxon>Agaricomycotina</taxon>
        <taxon>Agaricomycetes</taxon>
        <taxon>Agaricomycetidae</taxon>
        <taxon>Agaricales</taxon>
        <taxon>Marasmiineae</taxon>
        <taxon>Physalacriaceae</taxon>
        <taxon>Desarmillaria</taxon>
    </lineage>
</organism>
<feature type="region of interest" description="Disordered" evidence="13">
    <location>
        <begin position="375"/>
        <end position="429"/>
    </location>
</feature>
<dbReference type="GO" id="GO:0004674">
    <property type="term" value="F:protein serine/threonine kinase activity"/>
    <property type="evidence" value="ECO:0007669"/>
    <property type="project" value="UniProtKB-KW"/>
</dbReference>
<evidence type="ECO:0000313" key="15">
    <source>
        <dbReference type="EMBL" id="KAK0457711.1"/>
    </source>
</evidence>
<name>A0AA39N4C9_ARMTA</name>
<comment type="catalytic activity">
    <reaction evidence="10">
        <text>L-threonyl-[protein] + ATP = O-phospho-L-threonyl-[protein] + ADP + H(+)</text>
        <dbReference type="Rhea" id="RHEA:46608"/>
        <dbReference type="Rhea" id="RHEA-COMP:11060"/>
        <dbReference type="Rhea" id="RHEA-COMP:11605"/>
        <dbReference type="ChEBI" id="CHEBI:15378"/>
        <dbReference type="ChEBI" id="CHEBI:30013"/>
        <dbReference type="ChEBI" id="CHEBI:30616"/>
        <dbReference type="ChEBI" id="CHEBI:61977"/>
        <dbReference type="ChEBI" id="CHEBI:456216"/>
        <dbReference type="EC" id="2.7.11.1"/>
    </reaction>
</comment>
<dbReference type="Pfam" id="PF00069">
    <property type="entry name" value="Pkinase"/>
    <property type="match status" value="1"/>
</dbReference>
<dbReference type="PROSITE" id="PS00107">
    <property type="entry name" value="PROTEIN_KINASE_ATP"/>
    <property type="match status" value="1"/>
</dbReference>
<evidence type="ECO:0000256" key="10">
    <source>
        <dbReference type="ARBA" id="ARBA00047899"/>
    </source>
</evidence>
<protein>
    <recommendedName>
        <fullName evidence="3">non-specific serine/threonine protein kinase</fullName>
        <ecNumber evidence="3">2.7.11.1</ecNumber>
    </recommendedName>
</protein>
<comment type="catalytic activity">
    <reaction evidence="11">
        <text>L-seryl-[protein] + ATP = O-phospho-L-seryl-[protein] + ADP + H(+)</text>
        <dbReference type="Rhea" id="RHEA:17989"/>
        <dbReference type="Rhea" id="RHEA-COMP:9863"/>
        <dbReference type="Rhea" id="RHEA-COMP:11604"/>
        <dbReference type="ChEBI" id="CHEBI:15378"/>
        <dbReference type="ChEBI" id="CHEBI:29999"/>
        <dbReference type="ChEBI" id="CHEBI:30616"/>
        <dbReference type="ChEBI" id="CHEBI:83421"/>
        <dbReference type="ChEBI" id="CHEBI:456216"/>
        <dbReference type="EC" id="2.7.11.1"/>
    </reaction>
</comment>
<feature type="compositionally biased region" description="Polar residues" evidence="13">
    <location>
        <begin position="381"/>
        <end position="403"/>
    </location>
</feature>
<dbReference type="InterPro" id="IPR008271">
    <property type="entry name" value="Ser/Thr_kinase_AS"/>
</dbReference>
<evidence type="ECO:0000256" key="9">
    <source>
        <dbReference type="ARBA" id="ARBA00022840"/>
    </source>
</evidence>
<dbReference type="FunFam" id="3.30.200.20:FF:000003">
    <property type="entry name" value="Non-specific serine/threonine protein kinase"/>
    <property type="match status" value="1"/>
</dbReference>
<evidence type="ECO:0000256" key="4">
    <source>
        <dbReference type="ARBA" id="ARBA00022527"/>
    </source>
</evidence>
<evidence type="ECO:0000256" key="5">
    <source>
        <dbReference type="ARBA" id="ARBA00022553"/>
    </source>
</evidence>
<dbReference type="GO" id="GO:0005935">
    <property type="term" value="C:cellular bud neck"/>
    <property type="evidence" value="ECO:0007669"/>
    <property type="project" value="UniProtKB-SubCell"/>
</dbReference>
<dbReference type="SUPFAM" id="SSF56112">
    <property type="entry name" value="Protein kinase-like (PK-like)"/>
    <property type="match status" value="1"/>
</dbReference>
<keyword evidence="16" id="KW-1185">Reference proteome</keyword>
<keyword evidence="7 12" id="KW-0547">Nucleotide-binding</keyword>
<evidence type="ECO:0000256" key="8">
    <source>
        <dbReference type="ARBA" id="ARBA00022777"/>
    </source>
</evidence>
<dbReference type="PANTHER" id="PTHR24346">
    <property type="entry name" value="MAP/MICROTUBULE AFFINITY-REGULATING KINASE"/>
    <property type="match status" value="1"/>
</dbReference>
<dbReference type="InterPro" id="IPR017441">
    <property type="entry name" value="Protein_kinase_ATP_BS"/>
</dbReference>
<keyword evidence="8" id="KW-0418">Kinase</keyword>
<reference evidence="15" key="1">
    <citation type="submission" date="2023-06" db="EMBL/GenBank/DDBJ databases">
        <authorList>
            <consortium name="Lawrence Berkeley National Laboratory"/>
            <person name="Ahrendt S."/>
            <person name="Sahu N."/>
            <person name="Indic B."/>
            <person name="Wong-Bajracharya J."/>
            <person name="Merenyi Z."/>
            <person name="Ke H.-M."/>
            <person name="Monk M."/>
            <person name="Kocsube S."/>
            <person name="Drula E."/>
            <person name="Lipzen A."/>
            <person name="Balint B."/>
            <person name="Henrissat B."/>
            <person name="Andreopoulos B."/>
            <person name="Martin F.M."/>
            <person name="Harder C.B."/>
            <person name="Rigling D."/>
            <person name="Ford K.L."/>
            <person name="Foster G.D."/>
            <person name="Pangilinan J."/>
            <person name="Papanicolaou A."/>
            <person name="Barry K."/>
            <person name="LaButti K."/>
            <person name="Viragh M."/>
            <person name="Koriabine M."/>
            <person name="Yan M."/>
            <person name="Riley R."/>
            <person name="Champramary S."/>
            <person name="Plett K.L."/>
            <person name="Tsai I.J."/>
            <person name="Slot J."/>
            <person name="Sipos G."/>
            <person name="Plett J."/>
            <person name="Nagy L.G."/>
            <person name="Grigoriev I.V."/>
        </authorList>
    </citation>
    <scope>NUCLEOTIDE SEQUENCE</scope>
    <source>
        <strain evidence="15">CCBAS 213</strain>
    </source>
</reference>
<dbReference type="PROSITE" id="PS00108">
    <property type="entry name" value="PROTEIN_KINASE_ST"/>
    <property type="match status" value="1"/>
</dbReference>
<evidence type="ECO:0000256" key="13">
    <source>
        <dbReference type="SAM" id="MobiDB-lite"/>
    </source>
</evidence>
<dbReference type="AlphaFoldDB" id="A0AA39N4C9"/>
<keyword evidence="4" id="KW-0723">Serine/threonine-protein kinase</keyword>
<dbReference type="InterPro" id="IPR000719">
    <property type="entry name" value="Prot_kinase_dom"/>
</dbReference>
<feature type="binding site" evidence="12">
    <location>
        <position position="55"/>
    </location>
    <ligand>
        <name>ATP</name>
        <dbReference type="ChEBI" id="CHEBI:30616"/>
    </ligand>
</feature>
<keyword evidence="9 12" id="KW-0067">ATP-binding</keyword>
<dbReference type="EMBL" id="JAUEPS010000020">
    <property type="protein sequence ID" value="KAK0457711.1"/>
    <property type="molecule type" value="Genomic_DNA"/>
</dbReference>
<evidence type="ECO:0000256" key="12">
    <source>
        <dbReference type="PROSITE-ProRule" id="PRU10141"/>
    </source>
</evidence>
<comment type="similarity">
    <text evidence="2">Belongs to the protein kinase superfamily. CAMK Ser/Thr protein kinase family. NIM1 subfamily.</text>
</comment>
<dbReference type="Proteomes" id="UP001175211">
    <property type="component" value="Unassembled WGS sequence"/>
</dbReference>
<evidence type="ECO:0000256" key="7">
    <source>
        <dbReference type="ARBA" id="ARBA00022741"/>
    </source>
</evidence>
<sequence length="776" mass="86558">MSSLDSPIFSRVADDPKMIGCWKLGRTIGKGSSGRVKLARHSKTGQMAAVKIIRKSFLFSRRESLDNAEEEAARIEQALQREIVIMKLVDHPNIMKLYDVWDTANNLYLILEHVQGGELFDYLCEKGRLSPSEGLRYFQQIISAVDYCHRFNIVHRDLKPENILLDSQSNVKLADFGMAAWRPDRMLQTSCGSPHYAAPEIVNGEVYDGAASDIWSCGIVLHAMLAGRLPFDDDDCLKLLEKVRIGKFEMPDDIDPLAQDLIAKMLVKDVKKRLTMSGVRSHPFFTSHTFDLANVPARNLDNIACPLLSRDDIDAELLRHLRTLWPDSSDDDLVDNLLSDEKNWHKGIYHLLGEYRRKNLEGYEEAENFARNERLQRQKVYGTSRTPQSQFSPDLTPHVTPSPSSIPPRDGPPTPRRARGNRISAASSEGSLTYCRGQVSPGTDLHPLSLSSGCSTSGVGTSALIVPEHHDINMQTFFKQVADHITVLYSRTEGSQSPATITSPNLALMHDIIGDRTMHTDLLIASRLSPSHQPNASLSPAAAITRPLSVTRKQRPARPTVTIVDKENINEVATSGHASLVPKSSEECRVGANDKRVKILGLRDGKERTKLRKRKVAPASPAVSVGTPDSPVSSSPRTKWLANVFKFRHSAFTLQSTHDIKTTLNECRRLLMAMDVRVVLVDSEHLGVLKCRLDEIKDPSGVIGGLKPVKFRVEVDSEVQATLALVMVQERGSAESFKEIFRRLRRDWVFDVVGSRTPEQVAWNPTGERFVPTITI</sequence>
<evidence type="ECO:0000256" key="11">
    <source>
        <dbReference type="ARBA" id="ARBA00048679"/>
    </source>
</evidence>
<feature type="region of interest" description="Disordered" evidence="13">
    <location>
        <begin position="613"/>
        <end position="634"/>
    </location>
</feature>
<dbReference type="PROSITE" id="PS50011">
    <property type="entry name" value="PROTEIN_KINASE_DOM"/>
    <property type="match status" value="1"/>
</dbReference>
<comment type="subcellular location">
    <subcellularLocation>
        <location evidence="1">Bud neck</location>
    </subcellularLocation>
</comment>
<dbReference type="FunFam" id="1.10.510.10:FF:000394">
    <property type="entry name" value="Serine/threonine-protein kinase HSL1"/>
    <property type="match status" value="1"/>
</dbReference>
<evidence type="ECO:0000256" key="6">
    <source>
        <dbReference type="ARBA" id="ARBA00022679"/>
    </source>
</evidence>
<dbReference type="GeneID" id="85352095"/>
<comment type="caution">
    <text evidence="15">The sequence shown here is derived from an EMBL/GenBank/DDBJ whole genome shotgun (WGS) entry which is preliminary data.</text>
</comment>